<reference evidence="1 2" key="1">
    <citation type="journal article" date="2014" name="Int. J. Syst. Evol. Microbiol.">
        <title>Carboxylicivirga gen. nov. in the family Marinilabiliaceae with two novel species, Carboxylicivirga mesophila sp. nov. and Carboxylicivirga taeanensis sp. nov., and reclassification of Cytophaga fermentans as Saccharicrinis fermentans gen. nov., comb. nov.</title>
        <authorList>
            <person name="Yang S.H."/>
            <person name="Seo H.S."/>
            <person name="Woo J.H."/>
            <person name="Oh H.M."/>
            <person name="Jang H."/>
            <person name="Lee J.H."/>
            <person name="Kim S.J."/>
            <person name="Kwon K.K."/>
        </authorList>
    </citation>
    <scope>NUCLEOTIDE SEQUENCE [LARGE SCALE GENOMIC DNA]</scope>
    <source>
        <strain evidence="1 2">JCM 18290</strain>
    </source>
</reference>
<organism evidence="1 2">
    <name type="scientific">Carboxylicivirga mesophila</name>
    <dbReference type="NCBI Taxonomy" id="1166478"/>
    <lineage>
        <taxon>Bacteria</taxon>
        <taxon>Pseudomonadati</taxon>
        <taxon>Bacteroidota</taxon>
        <taxon>Bacteroidia</taxon>
        <taxon>Marinilabiliales</taxon>
        <taxon>Marinilabiliaceae</taxon>
        <taxon>Carboxylicivirga</taxon>
    </lineage>
</organism>
<dbReference type="RefSeq" id="WP_212228862.1">
    <property type="nucleotide sequence ID" value="NZ_JAGUCN010000014.1"/>
</dbReference>
<dbReference type="InterPro" id="IPR012334">
    <property type="entry name" value="Pectin_lyas_fold"/>
</dbReference>
<dbReference type="SUPFAM" id="SSF51126">
    <property type="entry name" value="Pectin lyase-like"/>
    <property type="match status" value="1"/>
</dbReference>
<evidence type="ECO:0000313" key="2">
    <source>
        <dbReference type="Proteomes" id="UP000721861"/>
    </source>
</evidence>
<evidence type="ECO:0000313" key="1">
    <source>
        <dbReference type="EMBL" id="MBS2212293.1"/>
    </source>
</evidence>
<keyword evidence="2" id="KW-1185">Reference proteome</keyword>
<evidence type="ECO:0008006" key="3">
    <source>
        <dbReference type="Google" id="ProtNLM"/>
    </source>
</evidence>
<sequence>MRRIGVWMTMAIVLVCCNQIADDDLPLKVDEERLGLKALVVTGDAVYVTPSGDATGVTDADNIETALLYVSQTGGMVCLTDGDKSTVDHYYTSRNIVVPGFQGTLCGEGKYNSIIHAGRQSAEIGFEGATSEWWSLTGGNPFLATVLQFDNAVGDVVLNNFTILIEDEQPTDIMPDYYGNPSTYISTFIEILGGEHDTYIENVCLRGLQTNAFGNIAGMNVSWGIHVMLGSPVTDINESGKLFVKNVEAENLGDAACLFMRFAPGSLISIDKLQAINVGQGITGMNVLNSQATVRNTHVKIHSAGLPGMFFFNIPSGLHVFDNTIETPRYWGIFLHNLVNNAGIEDNTFMNLNQNLCFGGILVLGQNNFIHHNDFKNSSLSGWSIDAGAIYLSSSSSGNMIHEMKFPQLLTLKLCEMIMDMTDNGETPGYDGANEIHNYVACENANRRDLMLNAKQMISAAALWQME</sequence>
<protein>
    <recommendedName>
        <fullName evidence="3">Right handed beta helix domain-containing protein</fullName>
    </recommendedName>
</protein>
<dbReference type="Proteomes" id="UP000721861">
    <property type="component" value="Unassembled WGS sequence"/>
</dbReference>
<dbReference type="EMBL" id="JAGUCN010000014">
    <property type="protein sequence ID" value="MBS2212293.1"/>
    <property type="molecule type" value="Genomic_DNA"/>
</dbReference>
<dbReference type="Gene3D" id="2.160.20.10">
    <property type="entry name" value="Single-stranded right-handed beta-helix, Pectin lyase-like"/>
    <property type="match status" value="1"/>
</dbReference>
<name>A0ABS5KB94_9BACT</name>
<gene>
    <name evidence="1" type="ORF">KEM09_12830</name>
</gene>
<accession>A0ABS5KB94</accession>
<comment type="caution">
    <text evidence="1">The sequence shown here is derived from an EMBL/GenBank/DDBJ whole genome shotgun (WGS) entry which is preliminary data.</text>
</comment>
<proteinExistence type="predicted"/>
<dbReference type="InterPro" id="IPR011050">
    <property type="entry name" value="Pectin_lyase_fold/virulence"/>
</dbReference>